<evidence type="ECO:0000313" key="4">
    <source>
        <dbReference type="Proteomes" id="UP001642484"/>
    </source>
</evidence>
<dbReference type="InterPro" id="IPR029071">
    <property type="entry name" value="Ubiquitin-like_domsf"/>
</dbReference>
<dbReference type="PANTHER" id="PTHR46467:SF1">
    <property type="entry name" value="TETHER CONTAINING UBX DOMAIN FOR GLUT4"/>
    <property type="match status" value="1"/>
</dbReference>
<keyword evidence="4" id="KW-1185">Reference proteome</keyword>
<dbReference type="InterPro" id="IPR036339">
    <property type="entry name" value="PUB-like_dom_sf"/>
</dbReference>
<dbReference type="Gene3D" id="1.20.58.2190">
    <property type="match status" value="1"/>
</dbReference>
<evidence type="ECO:0000256" key="1">
    <source>
        <dbReference type="SAM" id="MobiDB-lite"/>
    </source>
</evidence>
<accession>A0ABP0JMX4</accession>
<dbReference type="InterPro" id="IPR018997">
    <property type="entry name" value="PUB_domain"/>
</dbReference>
<dbReference type="Proteomes" id="UP001642484">
    <property type="component" value="Unassembled WGS sequence"/>
</dbReference>
<dbReference type="Pfam" id="PF09409">
    <property type="entry name" value="PUB"/>
    <property type="match status" value="1"/>
</dbReference>
<sequence length="407" mass="43934">MAEAEAEVSNDVPSGLPDATKLGSAGQRILAIEDESEREEAISTVFKLIHNILGDLENSKKRKVKKANAAFQRKVGRHAAAVDFLRASGFLDADDAEAVLEEDRKGGLLHMPVAYILRLTDAHHVLAGVAKEANVLVPSMPGGSFNPCSSIVQSVDTTRSAKAPEAWKSQAESLRDEVKKRERELQDEVEQAPSVPLRPAAFWLSAGRRLEEVIREADQEEERTSDSHLLKEQVASAKQAISGSHTFESADKKRLAHLQRAKAYKSCVLRIVCPDKSVLQVHFRSADKGAQVLESIKPLLSDAVQASKWYVYRSPPLERMNPKTTLAAAGLAPGAVMYLGFDGEKCSPPFLSADLSEQLGPCPEESGVTAPASFTGEAMGWGAGHRLGEKSAPAKAPKLEGATSKLD</sequence>
<proteinExistence type="predicted"/>
<feature type="region of interest" description="Disordered" evidence="1">
    <location>
        <begin position="385"/>
        <end position="407"/>
    </location>
</feature>
<feature type="domain" description="PUB" evidence="2">
    <location>
        <begin position="37"/>
        <end position="100"/>
    </location>
</feature>
<dbReference type="EMBL" id="CAXAMN010005891">
    <property type="protein sequence ID" value="CAK9015698.1"/>
    <property type="molecule type" value="Genomic_DNA"/>
</dbReference>
<name>A0ABP0JMX4_9DINO</name>
<protein>
    <recommendedName>
        <fullName evidence="2">PUB domain-containing protein</fullName>
    </recommendedName>
</protein>
<dbReference type="SUPFAM" id="SSF54236">
    <property type="entry name" value="Ubiquitin-like"/>
    <property type="match status" value="1"/>
</dbReference>
<gene>
    <name evidence="3" type="ORF">CCMP2556_LOCUS12193</name>
</gene>
<comment type="caution">
    <text evidence="3">The sequence shown here is derived from an EMBL/GenBank/DDBJ whole genome shotgun (WGS) entry which is preliminary data.</text>
</comment>
<evidence type="ECO:0000259" key="2">
    <source>
        <dbReference type="Pfam" id="PF09409"/>
    </source>
</evidence>
<organism evidence="3 4">
    <name type="scientific">Durusdinium trenchii</name>
    <dbReference type="NCBI Taxonomy" id="1381693"/>
    <lineage>
        <taxon>Eukaryota</taxon>
        <taxon>Sar</taxon>
        <taxon>Alveolata</taxon>
        <taxon>Dinophyceae</taxon>
        <taxon>Suessiales</taxon>
        <taxon>Symbiodiniaceae</taxon>
        <taxon>Durusdinium</taxon>
    </lineage>
</organism>
<dbReference type="SUPFAM" id="SSF143503">
    <property type="entry name" value="PUG domain-like"/>
    <property type="match status" value="1"/>
</dbReference>
<evidence type="ECO:0000313" key="3">
    <source>
        <dbReference type="EMBL" id="CAK9015698.1"/>
    </source>
</evidence>
<dbReference type="CDD" id="cd09212">
    <property type="entry name" value="PUB"/>
    <property type="match status" value="1"/>
</dbReference>
<feature type="region of interest" description="Disordered" evidence="1">
    <location>
        <begin position="1"/>
        <end position="20"/>
    </location>
</feature>
<dbReference type="PANTHER" id="PTHR46467">
    <property type="entry name" value="TETHER CONTAINING UBX DOMAIN FOR GLUT4"/>
    <property type="match status" value="1"/>
</dbReference>
<reference evidence="3 4" key="1">
    <citation type="submission" date="2024-02" db="EMBL/GenBank/DDBJ databases">
        <authorList>
            <person name="Chen Y."/>
            <person name="Shah S."/>
            <person name="Dougan E. K."/>
            <person name="Thang M."/>
            <person name="Chan C."/>
        </authorList>
    </citation>
    <scope>NUCLEOTIDE SEQUENCE [LARGE SCALE GENOMIC DNA]</scope>
</reference>